<name>A0A923EE14_CLOTT</name>
<dbReference type="EMBL" id="JAAZWO010000041">
    <property type="protein sequence ID" value="MBC2399931.1"/>
    <property type="molecule type" value="Genomic_DNA"/>
</dbReference>
<accession>A0A923EE14</accession>
<evidence type="ECO:0000313" key="2">
    <source>
        <dbReference type="Proteomes" id="UP000563151"/>
    </source>
</evidence>
<dbReference type="AlphaFoldDB" id="A0A923EE14"/>
<organism evidence="1 2">
    <name type="scientific">Clostridium tetanomorphum</name>
    <dbReference type="NCBI Taxonomy" id="1553"/>
    <lineage>
        <taxon>Bacteria</taxon>
        <taxon>Bacillati</taxon>
        <taxon>Bacillota</taxon>
        <taxon>Clostridia</taxon>
        <taxon>Eubacteriales</taxon>
        <taxon>Clostridiaceae</taxon>
        <taxon>Clostridium</taxon>
    </lineage>
</organism>
<gene>
    <name evidence="1" type="ORF">HGG79_19505</name>
</gene>
<dbReference type="Proteomes" id="UP000563151">
    <property type="component" value="Unassembled WGS sequence"/>
</dbReference>
<evidence type="ECO:0000313" key="1">
    <source>
        <dbReference type="EMBL" id="MBC2399931.1"/>
    </source>
</evidence>
<protein>
    <submittedName>
        <fullName evidence="1">Uncharacterized protein</fullName>
    </submittedName>
</protein>
<comment type="caution">
    <text evidence="1">The sequence shown here is derived from an EMBL/GenBank/DDBJ whole genome shotgun (WGS) entry which is preliminary data.</text>
</comment>
<dbReference type="RefSeq" id="WP_173679855.1">
    <property type="nucleotide sequence ID" value="NZ_JAAZWO010000041.1"/>
</dbReference>
<reference evidence="1 2" key="1">
    <citation type="submission" date="2020-04" db="EMBL/GenBank/DDBJ databases">
        <title>Genomic insights into acetone-butanol-ethanol (ABE) fermentation by sequencing solventogenic clostridia strains.</title>
        <authorList>
            <person name="Brown S."/>
        </authorList>
    </citation>
    <scope>NUCLEOTIDE SEQUENCE [LARGE SCALE GENOMIC DNA]</scope>
    <source>
        <strain evidence="1 2">DJ011</strain>
    </source>
</reference>
<keyword evidence="2" id="KW-1185">Reference proteome</keyword>
<sequence length="124" mass="15727">MYNYCCWNMDDMYDEDLQRMYPRIYSRIYPMIMMHCDSLERRYGMMCSIDEEEIEKACEEMYDRIKDEIEDNDDDDKSCCGMRQYGRRRAFNDFLRILLLNELIGRRRRRRRRPRPYYYNYWGY</sequence>
<proteinExistence type="predicted"/>